<organism evidence="2 3">
    <name type="scientific">Brevibacterium otitidis</name>
    <dbReference type="NCBI Taxonomy" id="53364"/>
    <lineage>
        <taxon>Bacteria</taxon>
        <taxon>Bacillati</taxon>
        <taxon>Actinomycetota</taxon>
        <taxon>Actinomycetes</taxon>
        <taxon>Micrococcales</taxon>
        <taxon>Brevibacteriaceae</taxon>
        <taxon>Brevibacterium</taxon>
    </lineage>
</organism>
<sequence length="346" mass="35514">MNRYVIIGAGAIGGTLAAAGSAAGLPITVIARGAHADVIAAEGLRLRTPSETITARPQLARAPEEVELHSGDVLVLATKTHQALAALPEWADRPVTGASGTVAGTAGELLPIVLLLNGAEAARQAPRHFRSVAAATVWMPALFLSPGEVITRMQPDHGAFFAGPVTADAQAVEAAVQFAADARRAGFATASLSSAAELWPHIWGKLLSNLANGLDSILGPGIAYDDLLTALKAEAKAVYAAAGIEHVGSSPKAFGLSERIQVGEVPGVETFASSSWQSLARGTGTIETDYLGGEIVRLGHTVGSPVGGNAFVTRWCRALAAGGDLGGQIPADPQDRLQVLQRILLS</sequence>
<dbReference type="Proteomes" id="UP001589707">
    <property type="component" value="Unassembled WGS sequence"/>
</dbReference>
<dbReference type="Pfam" id="PF02558">
    <property type="entry name" value="ApbA"/>
    <property type="match status" value="1"/>
</dbReference>
<dbReference type="Gene3D" id="3.40.50.720">
    <property type="entry name" value="NAD(P)-binding Rossmann-like Domain"/>
    <property type="match status" value="1"/>
</dbReference>
<dbReference type="InterPro" id="IPR008927">
    <property type="entry name" value="6-PGluconate_DH-like_C_sf"/>
</dbReference>
<gene>
    <name evidence="2" type="ORF">ACFFN1_07175</name>
</gene>
<dbReference type="RefSeq" id="WP_376839956.1">
    <property type="nucleotide sequence ID" value="NZ_JBHMAU010000046.1"/>
</dbReference>
<dbReference type="InterPro" id="IPR013328">
    <property type="entry name" value="6PGD_dom2"/>
</dbReference>
<dbReference type="SUPFAM" id="SSF48179">
    <property type="entry name" value="6-phosphogluconate dehydrogenase C-terminal domain-like"/>
    <property type="match status" value="1"/>
</dbReference>
<accession>A0ABV5X1I4</accession>
<dbReference type="InterPro" id="IPR036291">
    <property type="entry name" value="NAD(P)-bd_dom_sf"/>
</dbReference>
<dbReference type="Gene3D" id="1.10.1040.10">
    <property type="entry name" value="N-(1-d-carboxylethyl)-l-norvaline Dehydrogenase, domain 2"/>
    <property type="match status" value="1"/>
</dbReference>
<evidence type="ECO:0000259" key="1">
    <source>
        <dbReference type="Pfam" id="PF02558"/>
    </source>
</evidence>
<evidence type="ECO:0000313" key="3">
    <source>
        <dbReference type="Proteomes" id="UP001589707"/>
    </source>
</evidence>
<dbReference type="SUPFAM" id="SSF51735">
    <property type="entry name" value="NAD(P)-binding Rossmann-fold domains"/>
    <property type="match status" value="1"/>
</dbReference>
<feature type="domain" description="Ketopantoate reductase N-terminal" evidence="1">
    <location>
        <begin position="5"/>
        <end position="152"/>
    </location>
</feature>
<dbReference type="InterPro" id="IPR013332">
    <property type="entry name" value="KPR_N"/>
</dbReference>
<reference evidence="2 3" key="1">
    <citation type="submission" date="2024-09" db="EMBL/GenBank/DDBJ databases">
        <authorList>
            <person name="Sun Q."/>
            <person name="Mori K."/>
        </authorList>
    </citation>
    <scope>NUCLEOTIDE SEQUENCE [LARGE SCALE GENOMIC DNA]</scope>
    <source>
        <strain evidence="2 3">JCM 11683</strain>
    </source>
</reference>
<name>A0ABV5X1I4_9MICO</name>
<proteinExistence type="predicted"/>
<evidence type="ECO:0000313" key="2">
    <source>
        <dbReference type="EMBL" id="MFB9776184.1"/>
    </source>
</evidence>
<dbReference type="EMBL" id="JBHMAU010000046">
    <property type="protein sequence ID" value="MFB9776184.1"/>
    <property type="molecule type" value="Genomic_DNA"/>
</dbReference>
<keyword evidence="3" id="KW-1185">Reference proteome</keyword>
<comment type="caution">
    <text evidence="2">The sequence shown here is derived from an EMBL/GenBank/DDBJ whole genome shotgun (WGS) entry which is preliminary data.</text>
</comment>
<protein>
    <submittedName>
        <fullName evidence="2">Ketopantoate reductase family protein</fullName>
    </submittedName>
</protein>